<dbReference type="SUPFAM" id="SSF81383">
    <property type="entry name" value="F-box domain"/>
    <property type="match status" value="1"/>
</dbReference>
<dbReference type="Gene3D" id="1.20.1280.50">
    <property type="match status" value="1"/>
</dbReference>
<organism evidence="2 3">
    <name type="scientific">Linnemannia exigua</name>
    <dbReference type="NCBI Taxonomy" id="604196"/>
    <lineage>
        <taxon>Eukaryota</taxon>
        <taxon>Fungi</taxon>
        <taxon>Fungi incertae sedis</taxon>
        <taxon>Mucoromycota</taxon>
        <taxon>Mortierellomycotina</taxon>
        <taxon>Mortierellomycetes</taxon>
        <taxon>Mortierellales</taxon>
        <taxon>Mortierellaceae</taxon>
        <taxon>Linnemannia</taxon>
    </lineage>
</organism>
<proteinExistence type="predicted"/>
<reference evidence="2" key="1">
    <citation type="journal article" date="2020" name="Fungal Divers.">
        <title>Resolving the Mortierellaceae phylogeny through synthesis of multi-gene phylogenetics and phylogenomics.</title>
        <authorList>
            <person name="Vandepol N."/>
            <person name="Liber J."/>
            <person name="Desiro A."/>
            <person name="Na H."/>
            <person name="Kennedy M."/>
            <person name="Barry K."/>
            <person name="Grigoriev I.V."/>
            <person name="Miller A.N."/>
            <person name="O'Donnell K."/>
            <person name="Stajich J.E."/>
            <person name="Bonito G."/>
        </authorList>
    </citation>
    <scope>NUCLEOTIDE SEQUENCE</scope>
    <source>
        <strain evidence="2">NRRL 28262</strain>
    </source>
</reference>
<dbReference type="Gene3D" id="3.80.10.10">
    <property type="entry name" value="Ribonuclease Inhibitor"/>
    <property type="match status" value="1"/>
</dbReference>
<sequence>MTSSSTTSTKSACLLPEVLATIGSFLDPPSLLPCLQVNKAWHHIFLPLLWGSIDDSLYSWPTILEQHDTQQPHGNGNTNIKDEAWLRTVFTKHGHLIRHLTIHWIPTLDAVGLSNTCTRLLSLSIRNTQRSVSDEEKEHRSNMCDRGFVDADQEEDERLLRLPDEYSLSPLLGNALHPSKDWRRSDKKHRQDWMSGQRFWMLVLNNPRLRKLVIGRHLKDLCGVRSVDILNDIIAGLHSLTTLENTFYNESLETTLTRNLALTSFRSELAFPNTILSATFLGMRSLATHNLGSRNLFLILHHLPNLHSLECNAIGLFDVKFCPDAGQILEGQPSKLRRLVFTNFLRIEHSIATHVFPWLPHLQELTCRKRISLATANALIANCPDLEVLREEHFPEPIHCFQTPREERNSLLQVLQECSKLRVFDTIHHRIDADLLTEKPFACAGLEMFRCQVVVTERVKLDDTGVAIPPERTSKALQDQQHRIYDHLAVLTQLSTLDLGYLWRNIDASYIERGGPIECTLELTLESGLDRLSTLKNLQVFGFEGVDFKLGKLELEWMVANWPRLRILRGLQQDDTLPGLVHDKRKAELCEYMQVLKPEVQHQLLRLDYGFE</sequence>
<evidence type="ECO:0000313" key="2">
    <source>
        <dbReference type="EMBL" id="KAG0275660.1"/>
    </source>
</evidence>
<evidence type="ECO:0000313" key="3">
    <source>
        <dbReference type="Proteomes" id="UP001194580"/>
    </source>
</evidence>
<dbReference type="InterPro" id="IPR036047">
    <property type="entry name" value="F-box-like_dom_sf"/>
</dbReference>
<gene>
    <name evidence="2" type="ORF">BGZ95_008529</name>
</gene>
<name>A0AAD4H6C0_9FUNG</name>
<dbReference type="Pfam" id="PF12937">
    <property type="entry name" value="F-box-like"/>
    <property type="match status" value="1"/>
</dbReference>
<keyword evidence="3" id="KW-1185">Reference proteome</keyword>
<accession>A0AAD4H6C0</accession>
<dbReference type="InterPro" id="IPR032675">
    <property type="entry name" value="LRR_dom_sf"/>
</dbReference>
<feature type="domain" description="F-box" evidence="1">
    <location>
        <begin position="16"/>
        <end position="53"/>
    </location>
</feature>
<evidence type="ECO:0000259" key="1">
    <source>
        <dbReference type="Pfam" id="PF12937"/>
    </source>
</evidence>
<dbReference type="AlphaFoldDB" id="A0AAD4H6C0"/>
<dbReference type="Proteomes" id="UP001194580">
    <property type="component" value="Unassembled WGS sequence"/>
</dbReference>
<comment type="caution">
    <text evidence="2">The sequence shown here is derived from an EMBL/GenBank/DDBJ whole genome shotgun (WGS) entry which is preliminary data.</text>
</comment>
<dbReference type="InterPro" id="IPR001810">
    <property type="entry name" value="F-box_dom"/>
</dbReference>
<dbReference type="EMBL" id="JAAAIL010000452">
    <property type="protein sequence ID" value="KAG0275660.1"/>
    <property type="molecule type" value="Genomic_DNA"/>
</dbReference>
<protein>
    <recommendedName>
        <fullName evidence="1">F-box domain-containing protein</fullName>
    </recommendedName>
</protein>